<dbReference type="Proteomes" id="UP001303046">
    <property type="component" value="Unassembled WGS sequence"/>
</dbReference>
<dbReference type="InterPro" id="IPR015897">
    <property type="entry name" value="CHK_kinase-like"/>
</dbReference>
<dbReference type="InterPro" id="IPR052961">
    <property type="entry name" value="Oxido-Kinase-like_Enzymes"/>
</dbReference>
<reference evidence="2 3" key="1">
    <citation type="submission" date="2023-08" db="EMBL/GenBank/DDBJ databases">
        <title>A Necator americanus chromosomal reference genome.</title>
        <authorList>
            <person name="Ilik V."/>
            <person name="Petrzelkova K.J."/>
            <person name="Pardy F."/>
            <person name="Fuh T."/>
            <person name="Niatou-Singa F.S."/>
            <person name="Gouil Q."/>
            <person name="Baker L."/>
            <person name="Ritchie M.E."/>
            <person name="Jex A.R."/>
            <person name="Gazzola D."/>
            <person name="Li H."/>
            <person name="Toshio Fujiwara R."/>
            <person name="Zhan B."/>
            <person name="Aroian R.V."/>
            <person name="Pafco B."/>
            <person name="Schwarz E.M."/>
        </authorList>
    </citation>
    <scope>NUCLEOTIDE SEQUENCE [LARGE SCALE GENOMIC DNA]</scope>
    <source>
        <strain evidence="2 3">Aroian</strain>
        <tissue evidence="2">Whole animal</tissue>
    </source>
</reference>
<dbReference type="PANTHER" id="PTHR23020:SF15">
    <property type="entry name" value="CHK KINASE-LIKE DOMAIN-CONTAINING PROTEIN"/>
    <property type="match status" value="1"/>
</dbReference>
<organism evidence="2 3">
    <name type="scientific">Necator americanus</name>
    <name type="common">Human hookworm</name>
    <dbReference type="NCBI Taxonomy" id="51031"/>
    <lineage>
        <taxon>Eukaryota</taxon>
        <taxon>Metazoa</taxon>
        <taxon>Ecdysozoa</taxon>
        <taxon>Nematoda</taxon>
        <taxon>Chromadorea</taxon>
        <taxon>Rhabditida</taxon>
        <taxon>Rhabditina</taxon>
        <taxon>Rhabditomorpha</taxon>
        <taxon>Strongyloidea</taxon>
        <taxon>Ancylostomatidae</taxon>
        <taxon>Bunostominae</taxon>
        <taxon>Necator</taxon>
    </lineage>
</organism>
<accession>A0ABR1DP68</accession>
<dbReference type="Pfam" id="PF07914">
    <property type="entry name" value="DUF1679"/>
    <property type="match status" value="1"/>
</dbReference>
<dbReference type="SMART" id="SM00587">
    <property type="entry name" value="CHK"/>
    <property type="match status" value="1"/>
</dbReference>
<name>A0ABR1DP68_NECAM</name>
<comment type="caution">
    <text evidence="2">The sequence shown here is derived from an EMBL/GenBank/DDBJ whole genome shotgun (WGS) entry which is preliminary data.</text>
</comment>
<dbReference type="SUPFAM" id="SSF56112">
    <property type="entry name" value="Protein kinase-like (PK-like)"/>
    <property type="match status" value="1"/>
</dbReference>
<dbReference type="EMBL" id="JAVFWL010000004">
    <property type="protein sequence ID" value="KAK6752028.1"/>
    <property type="molecule type" value="Genomic_DNA"/>
</dbReference>
<dbReference type="Gene3D" id="3.90.1200.10">
    <property type="match status" value="1"/>
</dbReference>
<evidence type="ECO:0000259" key="1">
    <source>
        <dbReference type="SMART" id="SM00587"/>
    </source>
</evidence>
<protein>
    <recommendedName>
        <fullName evidence="1">CHK kinase-like domain-containing protein</fullName>
    </recommendedName>
</protein>
<sequence length="421" mass="48106">MNLHTAGNGLFGTHVTWEDIVEQIQKERKFNAFSGTIKKAELIGDGSGFVSRVALIEADFHGGADDLPSRFVVKMVTTLAGAEISEYVHERQDSDEAGLSDVYDAIVREWHNREVDTYRVFSRFDNSLSKMSRTYFAREFTEENKLKGLEYVDNTLLRHIYHNLDPNELLDVLRAIAYLEAKGLEVSDEERRKLATNPLPILYAPSVNPIVIPKVIHEMYTASEELKPSGEVLEKMANELTTLELTSTINEELGMKDVIVHGDLWPTNMLWKKTESGVELCRILDFQLSHYGCAAVDLCRLLMSTLSGKDRREKWEWLFEKFYGYLEMYCDGQLPYTLEQLKESYRRLFPLAGLLMLELLDPVAKIATRNLPEEEKKKAEAVLLEKTVALFEDMLFFVNRNREGGSGRIMQKTAADARGEK</sequence>
<dbReference type="InterPro" id="IPR011009">
    <property type="entry name" value="Kinase-like_dom_sf"/>
</dbReference>
<proteinExistence type="predicted"/>
<gene>
    <name evidence="2" type="primary">Necator_chrIV.g16744</name>
    <name evidence="2" type="ORF">RB195_003447</name>
</gene>
<keyword evidence="3" id="KW-1185">Reference proteome</keyword>
<evidence type="ECO:0000313" key="3">
    <source>
        <dbReference type="Proteomes" id="UP001303046"/>
    </source>
</evidence>
<feature type="domain" description="CHK kinase-like" evidence="1">
    <location>
        <begin position="146"/>
        <end position="332"/>
    </location>
</feature>
<dbReference type="InterPro" id="IPR012877">
    <property type="entry name" value="Dhs-27"/>
</dbReference>
<dbReference type="PANTHER" id="PTHR23020">
    <property type="entry name" value="UNCHARACTERIZED NUCLEAR HORMONE RECEPTOR-RELATED"/>
    <property type="match status" value="1"/>
</dbReference>
<evidence type="ECO:0000313" key="2">
    <source>
        <dbReference type="EMBL" id="KAK6752028.1"/>
    </source>
</evidence>